<protein>
    <submittedName>
        <fullName evidence="2">Uncharacterized protein</fullName>
    </submittedName>
</protein>
<feature type="compositionally biased region" description="Low complexity" evidence="1">
    <location>
        <begin position="1"/>
        <end position="11"/>
    </location>
</feature>
<reference evidence="2 3" key="1">
    <citation type="submission" date="2021-06" db="EMBL/GenBank/DDBJ databases">
        <authorList>
            <person name="Palmer J.M."/>
        </authorList>
    </citation>
    <scope>NUCLEOTIDE SEQUENCE [LARGE SCALE GENOMIC DNA]</scope>
    <source>
        <strain evidence="3">if_2019</strain>
        <tissue evidence="2">Muscle</tissue>
    </source>
</reference>
<evidence type="ECO:0000313" key="2">
    <source>
        <dbReference type="EMBL" id="MEQ2220802.1"/>
    </source>
</evidence>
<keyword evidence="3" id="KW-1185">Reference proteome</keyword>
<dbReference type="Proteomes" id="UP001482620">
    <property type="component" value="Unassembled WGS sequence"/>
</dbReference>
<feature type="compositionally biased region" description="Basic and acidic residues" evidence="1">
    <location>
        <begin position="54"/>
        <end position="66"/>
    </location>
</feature>
<evidence type="ECO:0000313" key="3">
    <source>
        <dbReference type="Proteomes" id="UP001482620"/>
    </source>
</evidence>
<evidence type="ECO:0000256" key="1">
    <source>
        <dbReference type="SAM" id="MobiDB-lite"/>
    </source>
</evidence>
<organism evidence="2 3">
    <name type="scientific">Ilyodon furcidens</name>
    <name type="common">goldbreast splitfin</name>
    <dbReference type="NCBI Taxonomy" id="33524"/>
    <lineage>
        <taxon>Eukaryota</taxon>
        <taxon>Metazoa</taxon>
        <taxon>Chordata</taxon>
        <taxon>Craniata</taxon>
        <taxon>Vertebrata</taxon>
        <taxon>Euteleostomi</taxon>
        <taxon>Actinopterygii</taxon>
        <taxon>Neopterygii</taxon>
        <taxon>Teleostei</taxon>
        <taxon>Neoteleostei</taxon>
        <taxon>Acanthomorphata</taxon>
        <taxon>Ovalentaria</taxon>
        <taxon>Atherinomorphae</taxon>
        <taxon>Cyprinodontiformes</taxon>
        <taxon>Goodeidae</taxon>
        <taxon>Ilyodon</taxon>
    </lineage>
</organism>
<dbReference type="EMBL" id="JAHRIQ010000641">
    <property type="protein sequence ID" value="MEQ2220802.1"/>
    <property type="molecule type" value="Genomic_DNA"/>
</dbReference>
<feature type="region of interest" description="Disordered" evidence="1">
    <location>
        <begin position="50"/>
        <end position="77"/>
    </location>
</feature>
<comment type="caution">
    <text evidence="2">The sequence shown here is derived from an EMBL/GenBank/DDBJ whole genome shotgun (WGS) entry which is preliminary data.</text>
</comment>
<proteinExistence type="predicted"/>
<name>A0ABV0SJR7_9TELE</name>
<feature type="region of interest" description="Disordered" evidence="1">
    <location>
        <begin position="1"/>
        <end position="22"/>
    </location>
</feature>
<accession>A0ABV0SJR7</accession>
<gene>
    <name evidence="2" type="ORF">ILYODFUR_009259</name>
</gene>
<sequence length="124" mass="13106">MGTPGRPLLGLPHGGEPWGNHPAAMVQKRQGAAVMIPKALLSAIYAGADPAMDPETRDPGAHHLPAEARQSQGAQALPSSHRTASVIYWLGLVGPVTAPLLTYCWLQMATSPLKPETCPWVEAI</sequence>